<evidence type="ECO:0000256" key="8">
    <source>
        <dbReference type="ARBA" id="ARBA00022801"/>
    </source>
</evidence>
<dbReference type="GO" id="GO:0004844">
    <property type="term" value="F:uracil DNA N-glycosylase activity"/>
    <property type="evidence" value="ECO:0007669"/>
    <property type="project" value="UniProtKB-EC"/>
</dbReference>
<evidence type="ECO:0000256" key="9">
    <source>
        <dbReference type="ARBA" id="ARBA00023004"/>
    </source>
</evidence>
<dbReference type="SMART" id="SM00987">
    <property type="entry name" value="UreE_C"/>
    <property type="match status" value="1"/>
</dbReference>
<dbReference type="GO" id="GO:0046872">
    <property type="term" value="F:metal ion binding"/>
    <property type="evidence" value="ECO:0007669"/>
    <property type="project" value="UniProtKB-KW"/>
</dbReference>
<dbReference type="OrthoDB" id="5290748at2"/>
<keyword evidence="15" id="KW-1185">Reference proteome</keyword>
<evidence type="ECO:0000313" key="14">
    <source>
        <dbReference type="EMBL" id="TCT08459.1"/>
    </source>
</evidence>
<dbReference type="InterPro" id="IPR005273">
    <property type="entry name" value="Ura-DNA_glyco_family4"/>
</dbReference>
<evidence type="ECO:0000256" key="10">
    <source>
        <dbReference type="ARBA" id="ARBA00023014"/>
    </source>
</evidence>
<evidence type="ECO:0000259" key="13">
    <source>
        <dbReference type="SMART" id="SM00986"/>
    </source>
</evidence>
<gene>
    <name evidence="14" type="ORF">EDC26_10510</name>
</gene>
<keyword evidence="8" id="KW-0378">Hydrolase</keyword>
<evidence type="ECO:0000256" key="11">
    <source>
        <dbReference type="ARBA" id="ARBA00023204"/>
    </source>
</evidence>
<dbReference type="InterPro" id="IPR005122">
    <property type="entry name" value="Uracil-DNA_glycosylase-like"/>
</dbReference>
<dbReference type="GO" id="GO:0006281">
    <property type="term" value="P:DNA repair"/>
    <property type="evidence" value="ECO:0007669"/>
    <property type="project" value="UniProtKB-KW"/>
</dbReference>
<keyword evidence="9" id="KW-0408">Iron</keyword>
<organism evidence="14 15">
    <name type="scientific">Paralcaligenes ureilyticus</name>
    <dbReference type="NCBI Taxonomy" id="627131"/>
    <lineage>
        <taxon>Bacteria</taxon>
        <taxon>Pseudomonadati</taxon>
        <taxon>Pseudomonadota</taxon>
        <taxon>Betaproteobacteria</taxon>
        <taxon>Burkholderiales</taxon>
        <taxon>Alcaligenaceae</taxon>
        <taxon>Paralcaligenes</taxon>
    </lineage>
</organism>
<dbReference type="RefSeq" id="WP_132581480.1">
    <property type="nucleotide sequence ID" value="NZ_SMAJ01000005.1"/>
</dbReference>
<name>A0A4R3M837_9BURK</name>
<evidence type="ECO:0000256" key="5">
    <source>
        <dbReference type="ARBA" id="ARBA00022485"/>
    </source>
</evidence>
<keyword evidence="7" id="KW-0227">DNA damage</keyword>
<dbReference type="Pfam" id="PF03167">
    <property type="entry name" value="UDG"/>
    <property type="match status" value="1"/>
</dbReference>
<dbReference type="SUPFAM" id="SSF52141">
    <property type="entry name" value="Uracil-DNA glycosylase-like"/>
    <property type="match status" value="1"/>
</dbReference>
<sequence length="311" mass="32893">MNEPTRPAAPELNPLQVASLQEMGLERQFLARFTQGISVVGHPAGRAATGPAQEQVAAQGLDAGRSVPAASPVQAKKEALAVSAASGAPPRRPKTAPPQSPRARGAATAPAAPNKPPLVVAPDWAALQTQVEQCTACSLCEHRRQAVFGAGLAQSPAWMVIGEAPGEQDDREGLPFRGRAGVLLNAMLAAVGVDPESEVFFTNLVKCRPVSNRTPAAAEINACLPYLHRQIALLNPRRIVVLGRLAAQFLLGQEASFESLRGTAHRFKSESGVDIPLVVTYHPASLLSRPQDKAHAWRDLNLARAAVESNP</sequence>
<dbReference type="GO" id="GO:0051539">
    <property type="term" value="F:4 iron, 4 sulfur cluster binding"/>
    <property type="evidence" value="ECO:0007669"/>
    <property type="project" value="UniProtKB-KW"/>
</dbReference>
<dbReference type="PANTHER" id="PTHR33693:SF1">
    <property type="entry name" value="TYPE-4 URACIL-DNA GLYCOSYLASE"/>
    <property type="match status" value="1"/>
</dbReference>
<dbReference type="CDD" id="cd10030">
    <property type="entry name" value="UDG-F4_TTUDGA_SPO1dp_like"/>
    <property type="match status" value="1"/>
</dbReference>
<dbReference type="EMBL" id="SMAJ01000005">
    <property type="protein sequence ID" value="TCT08459.1"/>
    <property type="molecule type" value="Genomic_DNA"/>
</dbReference>
<evidence type="ECO:0000256" key="4">
    <source>
        <dbReference type="ARBA" id="ARBA00019403"/>
    </source>
</evidence>
<proteinExistence type="inferred from homology"/>
<dbReference type="EC" id="3.2.2.27" evidence="3"/>
<dbReference type="SMART" id="SM00986">
    <property type="entry name" value="UDG"/>
    <property type="match status" value="1"/>
</dbReference>
<evidence type="ECO:0000256" key="7">
    <source>
        <dbReference type="ARBA" id="ARBA00022763"/>
    </source>
</evidence>
<keyword evidence="10" id="KW-0411">Iron-sulfur</keyword>
<reference evidence="14 15" key="1">
    <citation type="submission" date="2019-03" db="EMBL/GenBank/DDBJ databases">
        <title>Genomic Encyclopedia of Type Strains, Phase IV (KMG-IV): sequencing the most valuable type-strain genomes for metagenomic binning, comparative biology and taxonomic classification.</title>
        <authorList>
            <person name="Goeker M."/>
        </authorList>
    </citation>
    <scope>NUCLEOTIDE SEQUENCE [LARGE SCALE GENOMIC DNA]</scope>
    <source>
        <strain evidence="14 15">DSM 24591</strain>
    </source>
</reference>
<comment type="caution">
    <text evidence="14">The sequence shown here is derived from an EMBL/GenBank/DDBJ whole genome shotgun (WGS) entry which is preliminary data.</text>
</comment>
<evidence type="ECO:0000256" key="3">
    <source>
        <dbReference type="ARBA" id="ARBA00012030"/>
    </source>
</evidence>
<keyword evidence="11" id="KW-0234">DNA repair</keyword>
<dbReference type="AlphaFoldDB" id="A0A4R3M837"/>
<feature type="region of interest" description="Disordered" evidence="12">
    <location>
        <begin position="41"/>
        <end position="114"/>
    </location>
</feature>
<comment type="catalytic activity">
    <reaction evidence="1">
        <text>Hydrolyzes single-stranded DNA or mismatched double-stranded DNA and polynucleotides, releasing free uracil.</text>
        <dbReference type="EC" id="3.2.2.27"/>
    </reaction>
</comment>
<evidence type="ECO:0000256" key="2">
    <source>
        <dbReference type="ARBA" id="ARBA00006521"/>
    </source>
</evidence>
<feature type="compositionally biased region" description="Low complexity" evidence="12">
    <location>
        <begin position="101"/>
        <end position="112"/>
    </location>
</feature>
<dbReference type="PANTHER" id="PTHR33693">
    <property type="entry name" value="TYPE-5 URACIL-DNA GLYCOSYLASE"/>
    <property type="match status" value="1"/>
</dbReference>
<keyword evidence="5" id="KW-0004">4Fe-4S</keyword>
<dbReference type="InterPro" id="IPR051536">
    <property type="entry name" value="UDG_Type-4/5"/>
</dbReference>
<accession>A0A4R3M837</accession>
<evidence type="ECO:0000256" key="12">
    <source>
        <dbReference type="SAM" id="MobiDB-lite"/>
    </source>
</evidence>
<dbReference type="Gene3D" id="3.40.470.10">
    <property type="entry name" value="Uracil-DNA glycosylase-like domain"/>
    <property type="match status" value="1"/>
</dbReference>
<dbReference type="InterPro" id="IPR036895">
    <property type="entry name" value="Uracil-DNA_glycosylase-like_sf"/>
</dbReference>
<protein>
    <recommendedName>
        <fullName evidence="4">Type-4 uracil-DNA glycosylase</fullName>
        <ecNumber evidence="3">3.2.2.27</ecNumber>
    </recommendedName>
</protein>
<dbReference type="Proteomes" id="UP000295525">
    <property type="component" value="Unassembled WGS sequence"/>
</dbReference>
<evidence type="ECO:0000313" key="15">
    <source>
        <dbReference type="Proteomes" id="UP000295525"/>
    </source>
</evidence>
<dbReference type="NCBIfam" id="TIGR00758">
    <property type="entry name" value="UDG_fam4"/>
    <property type="match status" value="1"/>
</dbReference>
<evidence type="ECO:0000256" key="1">
    <source>
        <dbReference type="ARBA" id="ARBA00001400"/>
    </source>
</evidence>
<evidence type="ECO:0000256" key="6">
    <source>
        <dbReference type="ARBA" id="ARBA00022723"/>
    </source>
</evidence>
<feature type="domain" description="Uracil-DNA glycosylase-like" evidence="13">
    <location>
        <begin position="148"/>
        <end position="301"/>
    </location>
</feature>
<comment type="similarity">
    <text evidence="2">Belongs to the uracil-DNA glycosylase (UDG) superfamily. Type 4 (UDGa) family.</text>
</comment>
<keyword evidence="6" id="KW-0479">Metal-binding</keyword>